<feature type="region of interest" description="Disordered" evidence="1">
    <location>
        <begin position="1"/>
        <end position="210"/>
    </location>
</feature>
<gene>
    <name evidence="2" type="ORF">Vbra_11657</name>
</gene>
<feature type="region of interest" description="Disordered" evidence="1">
    <location>
        <begin position="943"/>
        <end position="978"/>
    </location>
</feature>
<feature type="compositionally biased region" description="Low complexity" evidence="1">
    <location>
        <begin position="943"/>
        <end position="953"/>
    </location>
</feature>
<feature type="compositionally biased region" description="Polar residues" evidence="1">
    <location>
        <begin position="1"/>
        <end position="10"/>
    </location>
</feature>
<feature type="compositionally biased region" description="Basic residues" evidence="1">
    <location>
        <begin position="829"/>
        <end position="838"/>
    </location>
</feature>
<feature type="compositionally biased region" description="Low complexity" evidence="1">
    <location>
        <begin position="622"/>
        <end position="631"/>
    </location>
</feature>
<sequence length="1025" mass="112801">MGTENVSSLAQPCGRPLPSRDQPLSLGKTAERANAGDGSAGADRVTCVRLRMASSQVEPPTHGMANGDAAEPVSGNRSLRRTSSRLQRSQSGEVPQLIAALKRKKSEEVPQLIMAPPPLPQPVKTFGTPAPHNTDDPQPQQKHPQQQQQQKQQQQQEPKKLFESVGPPLCPQNQLAGTAATIGAGPPCPTAVVKREERVEEDRDPSWTDQDDVKMMAFIIQRRDWNYIAEKMGRDVSTVRRQMMRLESSKDQWLRDIESGSRPPVTIKPELIASIGHPTHVVKNTPKRRHRKKGADKGGMPRHNNWGAEAWKELSMGGKHQKPDPATSHPLHTQHQQQQQQPTEGLTYDDIFVKAGTSPPRPMTGANPAAAAKEAASTGDKKSRTDLFPPIAAEDKELFTSSYFAMCHSAPRRCASSSPPNPLPKPSHTTAHQQQAPSEKAKGLRSHTVERRPRPRPSCPLRWQWPPDRGNDGGGGKQGQEALNFGPVGSQWRWKHAQGLYTEMERLWGSSASSGVNAAPVREVLDKTVKGIQNTAQQKASKRPLVIPSILAKATQEKLPQQTPYTAIGQPLPASQVDPYGLYACGPLPPSRHLYTRHPAFCNLHDPYDSFSLSDRSLLRDSASASSRSLSPPTRHRHRKRTNRSHDHDDSPAGRGKYLSPPPAGVVEKRVTRSANGLRVASKMRRIIRLEEQRSSKSHQRYPSKDTDEDFVLEGRGRDRDLAGEWSNVPSRGSSVRASRGGFESRRDTDLDMPGGPGEEAFKSWVDLVLSAHQANTPRPLAVFTRNPPNQVQVRRDRPSGIHFSRSAADADALEREYDELYTVRRPGRGCGRGRRGSRGTITSPTLPARGRGRARGGRGRRGVAQNPERLDVNEMEKLDTRDIEDDLSLLRYLEDTEREVRQERQMVRQKRKQEVMATAAAATLPAGDIKTRFDALMDLDSSPEAKASAPAPTINVTSPPGSDEPPSKMPKTSADYDLEDLAEALAGLAEAPVVKTEDEAPVEGGLGVDVGREGAGWMDRRHTS</sequence>
<feature type="compositionally biased region" description="Basic and acidic residues" evidence="1">
    <location>
        <begin position="713"/>
        <end position="723"/>
    </location>
</feature>
<dbReference type="InParanoid" id="A0A0G4EGK6"/>
<evidence type="ECO:0000256" key="1">
    <source>
        <dbReference type="SAM" id="MobiDB-lite"/>
    </source>
</evidence>
<feature type="region of interest" description="Disordered" evidence="1">
    <location>
        <begin position="829"/>
        <end position="865"/>
    </location>
</feature>
<dbReference type="EMBL" id="CDMY01000223">
    <property type="protein sequence ID" value="CEL94615.1"/>
    <property type="molecule type" value="Genomic_DNA"/>
</dbReference>
<evidence type="ECO:0000313" key="2">
    <source>
        <dbReference type="EMBL" id="CEL94615.1"/>
    </source>
</evidence>
<organism evidence="2 3">
    <name type="scientific">Vitrella brassicaformis (strain CCMP3155)</name>
    <dbReference type="NCBI Taxonomy" id="1169540"/>
    <lineage>
        <taxon>Eukaryota</taxon>
        <taxon>Sar</taxon>
        <taxon>Alveolata</taxon>
        <taxon>Colpodellida</taxon>
        <taxon>Vitrellaceae</taxon>
        <taxon>Vitrella</taxon>
    </lineage>
</organism>
<proteinExistence type="predicted"/>
<feature type="compositionally biased region" description="Basic residues" evidence="1">
    <location>
        <begin position="851"/>
        <end position="862"/>
    </location>
</feature>
<feature type="compositionally biased region" description="Basic residues" evidence="1">
    <location>
        <begin position="285"/>
        <end position="294"/>
    </location>
</feature>
<feature type="compositionally biased region" description="Polar residues" evidence="1">
    <location>
        <begin position="428"/>
        <end position="437"/>
    </location>
</feature>
<reference evidence="2 3" key="1">
    <citation type="submission" date="2014-11" db="EMBL/GenBank/DDBJ databases">
        <authorList>
            <person name="Zhu J."/>
            <person name="Qi W."/>
            <person name="Song R."/>
        </authorList>
    </citation>
    <scope>NUCLEOTIDE SEQUENCE [LARGE SCALE GENOMIC DNA]</scope>
</reference>
<feature type="compositionally biased region" description="Low complexity" evidence="1">
    <location>
        <begin position="137"/>
        <end position="156"/>
    </location>
</feature>
<feature type="compositionally biased region" description="Low complexity" evidence="1">
    <location>
        <begin position="731"/>
        <end position="742"/>
    </location>
</feature>
<feature type="compositionally biased region" description="Basic residues" evidence="1">
    <location>
        <begin position="634"/>
        <end position="643"/>
    </location>
</feature>
<feature type="compositionally biased region" description="Basic and acidic residues" evidence="1">
    <location>
        <begin position="193"/>
        <end position="210"/>
    </location>
</feature>
<keyword evidence="3" id="KW-1185">Reference proteome</keyword>
<accession>A0A0G4EGK6</accession>
<name>A0A0G4EGK6_VITBC</name>
<evidence type="ECO:0000313" key="3">
    <source>
        <dbReference type="Proteomes" id="UP000041254"/>
    </source>
</evidence>
<feature type="compositionally biased region" description="Low complexity" evidence="1">
    <location>
        <begin position="366"/>
        <end position="376"/>
    </location>
</feature>
<feature type="compositionally biased region" description="Basic and acidic residues" evidence="1">
    <location>
        <begin position="439"/>
        <end position="452"/>
    </location>
</feature>
<feature type="region of interest" description="Disordered" evidence="1">
    <location>
        <begin position="411"/>
        <end position="485"/>
    </location>
</feature>
<dbReference type="VEuPathDB" id="CryptoDB:Vbra_11657"/>
<dbReference type="Proteomes" id="UP000041254">
    <property type="component" value="Unassembled WGS sequence"/>
</dbReference>
<feature type="region of interest" description="Disordered" evidence="1">
    <location>
        <begin position="622"/>
        <end position="672"/>
    </location>
</feature>
<dbReference type="AlphaFoldDB" id="A0A0G4EGK6"/>
<feature type="compositionally biased region" description="Low complexity" evidence="1">
    <location>
        <begin position="176"/>
        <end position="185"/>
    </location>
</feature>
<feature type="region of interest" description="Disordered" evidence="1">
    <location>
        <begin position="689"/>
        <end position="755"/>
    </location>
</feature>
<feature type="region of interest" description="Disordered" evidence="1">
    <location>
        <begin position="275"/>
        <end position="386"/>
    </location>
</feature>
<feature type="region of interest" description="Disordered" evidence="1">
    <location>
        <begin position="991"/>
        <end position="1025"/>
    </location>
</feature>
<protein>
    <submittedName>
        <fullName evidence="2">Uncharacterized protein</fullName>
    </submittedName>
</protein>